<evidence type="ECO:0000313" key="1">
    <source>
        <dbReference type="EMBL" id="SNR59509.1"/>
    </source>
</evidence>
<dbReference type="OrthoDB" id="826619at2"/>
<organism evidence="1 2">
    <name type="scientific">Lutibacter agarilyticus</name>
    <dbReference type="NCBI Taxonomy" id="1109740"/>
    <lineage>
        <taxon>Bacteria</taxon>
        <taxon>Pseudomonadati</taxon>
        <taxon>Bacteroidota</taxon>
        <taxon>Flavobacteriia</taxon>
        <taxon>Flavobacteriales</taxon>
        <taxon>Flavobacteriaceae</taxon>
        <taxon>Lutibacter</taxon>
    </lineage>
</organism>
<sequence length="150" mass="16298">MKKQILFSIALFTLIFTACEKKASAKINTTNIETAKERDAKLSLGAPIIEFDQKEYDFGTVTEGEKVQGVFKVTNSGKVDLIITSVKPSCGCTTPEYTKEAIAPGATGEIKFEFNSANRVGKQNKSITVKSNAEKNTEVIRLKGTVIAKS</sequence>
<keyword evidence="2" id="KW-1185">Reference proteome</keyword>
<dbReference type="InterPro" id="IPR013783">
    <property type="entry name" value="Ig-like_fold"/>
</dbReference>
<dbReference type="Proteomes" id="UP000198384">
    <property type="component" value="Unassembled WGS sequence"/>
</dbReference>
<proteinExistence type="predicted"/>
<name>A0A238XNE5_9FLAO</name>
<dbReference type="PROSITE" id="PS51257">
    <property type="entry name" value="PROKAR_LIPOPROTEIN"/>
    <property type="match status" value="1"/>
</dbReference>
<accession>A0A238XNE5</accession>
<evidence type="ECO:0008006" key="3">
    <source>
        <dbReference type="Google" id="ProtNLM"/>
    </source>
</evidence>
<dbReference type="PANTHER" id="PTHR37833:SF1">
    <property type="entry name" value="SIGNAL PEPTIDE PROTEIN"/>
    <property type="match status" value="1"/>
</dbReference>
<reference evidence="1 2" key="1">
    <citation type="submission" date="2017-06" db="EMBL/GenBank/DDBJ databases">
        <authorList>
            <person name="Kim H.J."/>
            <person name="Triplett B.A."/>
        </authorList>
    </citation>
    <scope>NUCLEOTIDE SEQUENCE [LARGE SCALE GENOMIC DNA]</scope>
    <source>
        <strain evidence="1 2">DSM 29150</strain>
    </source>
</reference>
<evidence type="ECO:0000313" key="2">
    <source>
        <dbReference type="Proteomes" id="UP000198384"/>
    </source>
</evidence>
<dbReference type="InterPro" id="IPR011467">
    <property type="entry name" value="DUF1573"/>
</dbReference>
<gene>
    <name evidence="1" type="ORF">SAMN06265371_106138</name>
</gene>
<dbReference type="RefSeq" id="WP_089381897.1">
    <property type="nucleotide sequence ID" value="NZ_FZNT01000006.1"/>
</dbReference>
<protein>
    <recommendedName>
        <fullName evidence="3">DUF1573 domain-containing protein</fullName>
    </recommendedName>
</protein>
<dbReference type="Gene3D" id="2.60.40.10">
    <property type="entry name" value="Immunoglobulins"/>
    <property type="match status" value="1"/>
</dbReference>
<dbReference type="PANTHER" id="PTHR37833">
    <property type="entry name" value="LIPOPROTEIN-RELATED"/>
    <property type="match status" value="1"/>
</dbReference>
<dbReference type="EMBL" id="FZNT01000006">
    <property type="protein sequence ID" value="SNR59509.1"/>
    <property type="molecule type" value="Genomic_DNA"/>
</dbReference>
<dbReference type="Pfam" id="PF07610">
    <property type="entry name" value="DUF1573"/>
    <property type="match status" value="1"/>
</dbReference>
<dbReference type="AlphaFoldDB" id="A0A238XNE5"/>